<evidence type="ECO:0000256" key="10">
    <source>
        <dbReference type="ARBA" id="ARBA00023180"/>
    </source>
</evidence>
<keyword evidence="9" id="KW-0675">Receptor</keyword>
<evidence type="ECO:0000256" key="7">
    <source>
        <dbReference type="ARBA" id="ARBA00023040"/>
    </source>
</evidence>
<evidence type="ECO:0000256" key="3">
    <source>
        <dbReference type="ARBA" id="ARBA00022475"/>
    </source>
</evidence>
<dbReference type="GO" id="GO:0005886">
    <property type="term" value="C:plasma membrane"/>
    <property type="evidence" value="ECO:0007669"/>
    <property type="project" value="UniProtKB-SubCell"/>
</dbReference>
<protein>
    <recommendedName>
        <fullName evidence="12">GPCR family 3 nine cysteines domain-containing protein</fullName>
    </recommendedName>
</protein>
<dbReference type="InterPro" id="IPR038550">
    <property type="entry name" value="GPCR_3_9-Cys_sf"/>
</dbReference>
<keyword evidence="14" id="KW-1185">Reference proteome</keyword>
<dbReference type="InterPro" id="IPR011500">
    <property type="entry name" value="GPCR_3_9-Cys_dom"/>
</dbReference>
<keyword evidence="3" id="KW-1003">Cell membrane</keyword>
<proteinExistence type="inferred from homology"/>
<dbReference type="Ensembl" id="ENSAZOT00000023261.1">
    <property type="protein sequence ID" value="ENSAZOP00000021642.1"/>
    <property type="gene ID" value="ENSAZOG00000014048.1"/>
</dbReference>
<keyword evidence="4" id="KW-0812">Transmembrane</keyword>
<reference evidence="13" key="2">
    <citation type="submission" date="2025-09" db="UniProtKB">
        <authorList>
            <consortium name="Ensembl"/>
        </authorList>
    </citation>
    <scope>IDENTIFICATION</scope>
</reference>
<evidence type="ECO:0000256" key="2">
    <source>
        <dbReference type="ARBA" id="ARBA00007242"/>
    </source>
</evidence>
<evidence type="ECO:0000256" key="9">
    <source>
        <dbReference type="ARBA" id="ARBA00023170"/>
    </source>
</evidence>
<evidence type="ECO:0000313" key="13">
    <source>
        <dbReference type="Ensembl" id="ENSAZOP00000021642.1"/>
    </source>
</evidence>
<dbReference type="PANTHER" id="PTHR24061:SF5">
    <property type="entry name" value="G-PROTEIN COUPLED RECEPTOR FAMILY C GROUP 6 MEMBER A"/>
    <property type="match status" value="1"/>
</dbReference>
<dbReference type="AlphaFoldDB" id="A0A8B9ZXA6"/>
<evidence type="ECO:0000256" key="4">
    <source>
        <dbReference type="ARBA" id="ARBA00022692"/>
    </source>
</evidence>
<comment type="similarity">
    <text evidence="2">Belongs to the G-protein coupled receptor 3 family.</text>
</comment>
<evidence type="ECO:0000256" key="6">
    <source>
        <dbReference type="ARBA" id="ARBA00022989"/>
    </source>
</evidence>
<dbReference type="Pfam" id="PF07562">
    <property type="entry name" value="NCD3G"/>
    <property type="match status" value="1"/>
</dbReference>
<keyword evidence="6" id="KW-1133">Transmembrane helix</keyword>
<keyword evidence="10" id="KW-0325">Glycoprotein</keyword>
<evidence type="ECO:0000256" key="8">
    <source>
        <dbReference type="ARBA" id="ARBA00023136"/>
    </source>
</evidence>
<keyword evidence="8" id="KW-0472">Membrane</keyword>
<comment type="subcellular location">
    <subcellularLocation>
        <location evidence="1">Cell membrane</location>
        <topology evidence="1">Multi-pass membrane protein</topology>
    </subcellularLocation>
</comment>
<evidence type="ECO:0000256" key="1">
    <source>
        <dbReference type="ARBA" id="ARBA00004651"/>
    </source>
</evidence>
<dbReference type="FunFam" id="2.10.50.30:FF:000004">
    <property type="entry name" value="Taste receptor type 1 member 3-like protein"/>
    <property type="match status" value="1"/>
</dbReference>
<name>A0A8B9ZXA6_9AVES</name>
<evidence type="ECO:0000313" key="14">
    <source>
        <dbReference type="Proteomes" id="UP000694549"/>
    </source>
</evidence>
<dbReference type="GO" id="GO:0004930">
    <property type="term" value="F:G protein-coupled receptor activity"/>
    <property type="evidence" value="ECO:0007669"/>
    <property type="project" value="UniProtKB-KW"/>
</dbReference>
<dbReference type="Proteomes" id="UP000694549">
    <property type="component" value="Unplaced"/>
</dbReference>
<dbReference type="PANTHER" id="PTHR24061">
    <property type="entry name" value="CALCIUM-SENSING RECEPTOR-RELATED"/>
    <property type="match status" value="1"/>
</dbReference>
<keyword evidence="5" id="KW-0732">Signal</keyword>
<reference evidence="13" key="1">
    <citation type="submission" date="2025-08" db="UniProtKB">
        <authorList>
            <consortium name="Ensembl"/>
        </authorList>
    </citation>
    <scope>IDENTIFICATION</scope>
</reference>
<evidence type="ECO:0000256" key="5">
    <source>
        <dbReference type="ARBA" id="ARBA00022729"/>
    </source>
</evidence>
<dbReference type="InterPro" id="IPR000068">
    <property type="entry name" value="GPCR_3_Ca_sens_rcpt-rel"/>
</dbReference>
<sequence>QQERLRIEEDFTFCLFLWHSPGWQGNASICLYKKRFQTIVLLEDICFILCSLQKVQSTCSQHCRPGQMKKVTESPHTCCYECVYCPENHYSNQTAILDLPTLSSWVSRSKE</sequence>
<evidence type="ECO:0000259" key="12">
    <source>
        <dbReference type="Pfam" id="PF07562"/>
    </source>
</evidence>
<organism evidence="13 14">
    <name type="scientific">Anas zonorhyncha</name>
    <name type="common">Eastern spot-billed duck</name>
    <dbReference type="NCBI Taxonomy" id="75864"/>
    <lineage>
        <taxon>Eukaryota</taxon>
        <taxon>Metazoa</taxon>
        <taxon>Chordata</taxon>
        <taxon>Craniata</taxon>
        <taxon>Vertebrata</taxon>
        <taxon>Euteleostomi</taxon>
        <taxon>Archelosauria</taxon>
        <taxon>Archosauria</taxon>
        <taxon>Dinosauria</taxon>
        <taxon>Saurischia</taxon>
        <taxon>Theropoda</taxon>
        <taxon>Coelurosauria</taxon>
        <taxon>Aves</taxon>
        <taxon>Neognathae</taxon>
        <taxon>Galloanserae</taxon>
        <taxon>Anseriformes</taxon>
        <taxon>Anatidae</taxon>
        <taxon>Anatinae</taxon>
        <taxon>Anas</taxon>
    </lineage>
</organism>
<dbReference type="Gene3D" id="2.10.50.30">
    <property type="entry name" value="GPCR, family 3, nine cysteines domain"/>
    <property type="match status" value="1"/>
</dbReference>
<feature type="domain" description="GPCR family 3 nine cysteines" evidence="12">
    <location>
        <begin position="55"/>
        <end position="93"/>
    </location>
</feature>
<keyword evidence="11" id="KW-0807">Transducer</keyword>
<accession>A0A8B9ZXA6</accession>
<evidence type="ECO:0000256" key="11">
    <source>
        <dbReference type="ARBA" id="ARBA00023224"/>
    </source>
</evidence>
<keyword evidence="7" id="KW-0297">G-protein coupled receptor</keyword>